<dbReference type="InterPro" id="IPR015943">
    <property type="entry name" value="WD40/YVTN_repeat-like_dom_sf"/>
</dbReference>
<dbReference type="SUPFAM" id="SSF51004">
    <property type="entry name" value="C-terminal (heme d1) domain of cytochrome cd1-nitrite reductase"/>
    <property type="match status" value="1"/>
</dbReference>
<accession>A0ABS8KNV3</accession>
<protein>
    <submittedName>
        <fullName evidence="3">Lactonase family protein</fullName>
    </submittedName>
</protein>
<gene>
    <name evidence="3" type="ORF">LJ725_02200</name>
</gene>
<proteinExistence type="inferred from homology"/>
<keyword evidence="2" id="KW-0313">Glucose metabolism</keyword>
<reference evidence="3 4" key="1">
    <citation type="submission" date="2021-11" db="EMBL/GenBank/DDBJ databases">
        <authorList>
            <person name="Lee D.-H."/>
            <person name="Kim S.-B."/>
        </authorList>
    </citation>
    <scope>NUCLEOTIDE SEQUENCE [LARGE SCALE GENOMIC DNA]</scope>
    <source>
        <strain evidence="3 4">KCTC 52223</strain>
    </source>
</reference>
<dbReference type="Gene3D" id="2.130.10.10">
    <property type="entry name" value="YVTN repeat-like/Quinoprotein amine dehydrogenase"/>
    <property type="match status" value="1"/>
</dbReference>
<dbReference type="PANTHER" id="PTHR30344">
    <property type="entry name" value="6-PHOSPHOGLUCONOLACTONASE-RELATED"/>
    <property type="match status" value="1"/>
</dbReference>
<evidence type="ECO:0000256" key="1">
    <source>
        <dbReference type="ARBA" id="ARBA00005564"/>
    </source>
</evidence>
<organism evidence="3 4">
    <name type="scientific">Reyranella aquatilis</name>
    <dbReference type="NCBI Taxonomy" id="2035356"/>
    <lineage>
        <taxon>Bacteria</taxon>
        <taxon>Pseudomonadati</taxon>
        <taxon>Pseudomonadota</taxon>
        <taxon>Alphaproteobacteria</taxon>
        <taxon>Hyphomicrobiales</taxon>
        <taxon>Reyranellaceae</taxon>
        <taxon>Reyranella</taxon>
    </lineage>
</organism>
<dbReference type="InterPro" id="IPR019405">
    <property type="entry name" value="Lactonase_7-beta_prop"/>
</dbReference>
<sequence>MKPLPLFAYVGSYTSPERNGHGNGINVYRVDPRSGALRHVQHLDGLENPSFLALNDEGTRLYSVHGDRSEATSYTVDRETGRLTVLNRQPTGGYNPIHLAFDARQRFLIVSNYGSDSLAALPIAKDGSLAPYSTLTAVKAPLGPHRIEQRNVRPHHNPLDRAGKTFYLPCKGSDCVIGYRLDARRGVLVETSRVAARPGAGPRHIDFHPRRPFAYVINELDSTITTYRQETASGALAPLQTVPSTPPEFTGYSTGAEIWVDGSGRNAYVSNRGHDSIGVFGIDPAKGTLTPRQWVPTRGSVPRFFAFDPAERFLYVANQGGDSIIAYKVGRNGLLASTRLRTRVGSPACIVFSR</sequence>
<dbReference type="InterPro" id="IPR011048">
    <property type="entry name" value="Haem_d1_sf"/>
</dbReference>
<dbReference type="RefSeq" id="WP_230548980.1">
    <property type="nucleotide sequence ID" value="NZ_JAJISD010000001.1"/>
</dbReference>
<comment type="caution">
    <text evidence="3">The sequence shown here is derived from an EMBL/GenBank/DDBJ whole genome shotgun (WGS) entry which is preliminary data.</text>
</comment>
<dbReference type="Proteomes" id="UP001198862">
    <property type="component" value="Unassembled WGS sequence"/>
</dbReference>
<dbReference type="Pfam" id="PF10282">
    <property type="entry name" value="Lactonase"/>
    <property type="match status" value="1"/>
</dbReference>
<evidence type="ECO:0000313" key="3">
    <source>
        <dbReference type="EMBL" id="MCC8427759.1"/>
    </source>
</evidence>
<comment type="similarity">
    <text evidence="1">Belongs to the cycloisomerase 2 family.</text>
</comment>
<keyword evidence="4" id="KW-1185">Reference proteome</keyword>
<dbReference type="InterPro" id="IPR050282">
    <property type="entry name" value="Cycloisomerase_2"/>
</dbReference>
<dbReference type="PANTHER" id="PTHR30344:SF1">
    <property type="entry name" value="6-PHOSPHOGLUCONOLACTONASE"/>
    <property type="match status" value="1"/>
</dbReference>
<evidence type="ECO:0000313" key="4">
    <source>
        <dbReference type="Proteomes" id="UP001198862"/>
    </source>
</evidence>
<keyword evidence="2" id="KW-0119">Carbohydrate metabolism</keyword>
<dbReference type="EMBL" id="JAJISD010000001">
    <property type="protein sequence ID" value="MCC8427759.1"/>
    <property type="molecule type" value="Genomic_DNA"/>
</dbReference>
<evidence type="ECO:0000256" key="2">
    <source>
        <dbReference type="ARBA" id="ARBA00022526"/>
    </source>
</evidence>
<name>A0ABS8KNV3_9HYPH</name>